<name>A0A202BWC6_9FLAO</name>
<evidence type="ECO:0000313" key="2">
    <source>
        <dbReference type="Proteomes" id="UP000196355"/>
    </source>
</evidence>
<dbReference type="EMBL" id="MVAG01000128">
    <property type="protein sequence ID" value="OVE55780.1"/>
    <property type="molecule type" value="Genomic_DNA"/>
</dbReference>
<evidence type="ECO:0008006" key="3">
    <source>
        <dbReference type="Google" id="ProtNLM"/>
    </source>
</evidence>
<keyword evidence="2" id="KW-1185">Reference proteome</keyword>
<gene>
    <name evidence="1" type="ORF">B0E34_16325</name>
</gene>
<dbReference type="AlphaFoldDB" id="A0A202BWC6"/>
<evidence type="ECO:0000313" key="1">
    <source>
        <dbReference type="EMBL" id="OVE55780.1"/>
    </source>
</evidence>
<comment type="caution">
    <text evidence="1">The sequence shown here is derived from an EMBL/GenBank/DDBJ whole genome shotgun (WGS) entry which is preliminary data.</text>
</comment>
<sequence>MKPKQIPGVPIQKKGGFHDTESTKQCKILEINSKFAVLKERFFSINRWKEYCGKASADFKHFDASGNVADRIPRKGDFIRISIPDPGTVEAKGYDWVEIINISHRDTDRSESYLMMCRPSKQPNKLISHIAHFYTPAATSNMLISREGNILKAAIYGRNESPNFNASFWDKVRNFFIALGGIFGFGKMQWKILTDGLLDFD</sequence>
<dbReference type="Proteomes" id="UP000196355">
    <property type="component" value="Unassembled WGS sequence"/>
</dbReference>
<protein>
    <recommendedName>
        <fullName evidence="3">DUF1990 domain-containing protein</fullName>
    </recommendedName>
</protein>
<accession>A0A202BWC6</accession>
<dbReference type="RefSeq" id="WP_087711170.1">
    <property type="nucleotide sequence ID" value="NZ_MVAG01000128.1"/>
</dbReference>
<organism evidence="1 2">
    <name type="scientific">Chryseobacterium mucoviscidosis</name>
    <dbReference type="NCBI Taxonomy" id="1945581"/>
    <lineage>
        <taxon>Bacteria</taxon>
        <taxon>Pseudomonadati</taxon>
        <taxon>Bacteroidota</taxon>
        <taxon>Flavobacteriia</taxon>
        <taxon>Flavobacteriales</taxon>
        <taxon>Weeksellaceae</taxon>
        <taxon>Chryseobacterium group</taxon>
        <taxon>Chryseobacterium</taxon>
    </lineage>
</organism>
<reference evidence="2" key="1">
    <citation type="submission" date="2017-02" db="EMBL/GenBank/DDBJ databases">
        <authorList>
            <person name="Tetz G."/>
            <person name="Tetz V."/>
        </authorList>
    </citation>
    <scope>NUCLEOTIDE SEQUENCE [LARGE SCALE GENOMIC DNA]</scope>
    <source>
        <strain evidence="2">VT16-26</strain>
    </source>
</reference>
<proteinExistence type="predicted"/>